<keyword evidence="2" id="KW-0813">Transport</keyword>
<evidence type="ECO:0000256" key="7">
    <source>
        <dbReference type="SAM" id="Phobius"/>
    </source>
</evidence>
<dbReference type="PANTHER" id="PTHR42718">
    <property type="entry name" value="MAJOR FACILITATOR SUPERFAMILY MULTIDRUG TRANSPORTER MFSC"/>
    <property type="match status" value="1"/>
</dbReference>
<keyword evidence="4 7" id="KW-1133">Transmembrane helix</keyword>
<feature type="transmembrane region" description="Helical" evidence="7">
    <location>
        <begin position="89"/>
        <end position="107"/>
    </location>
</feature>
<evidence type="ECO:0000256" key="2">
    <source>
        <dbReference type="ARBA" id="ARBA00022448"/>
    </source>
</evidence>
<feature type="region of interest" description="Disordered" evidence="6">
    <location>
        <begin position="480"/>
        <end position="500"/>
    </location>
</feature>
<keyword evidence="10" id="KW-1185">Reference proteome</keyword>
<dbReference type="EMBL" id="KN042433">
    <property type="protein sequence ID" value="KFH62176.1"/>
    <property type="molecule type" value="Genomic_DNA"/>
</dbReference>
<evidence type="ECO:0000256" key="5">
    <source>
        <dbReference type="ARBA" id="ARBA00023136"/>
    </source>
</evidence>
<feature type="transmembrane region" description="Helical" evidence="7">
    <location>
        <begin position="21"/>
        <end position="46"/>
    </location>
</feature>
<dbReference type="PRINTS" id="PR01035">
    <property type="entry name" value="TCRTETA"/>
</dbReference>
<feature type="transmembrane region" description="Helical" evidence="7">
    <location>
        <begin position="243"/>
        <end position="266"/>
    </location>
</feature>
<feature type="transmembrane region" description="Helical" evidence="7">
    <location>
        <begin position="119"/>
        <end position="141"/>
    </location>
</feature>
<dbReference type="InterPro" id="IPR020846">
    <property type="entry name" value="MFS_dom"/>
</dbReference>
<comment type="subcellular location">
    <subcellularLocation>
        <location evidence="1">Membrane</location>
        <topology evidence="1">Multi-pass membrane protein</topology>
    </subcellularLocation>
</comment>
<proteinExistence type="predicted"/>
<dbReference type="Gene3D" id="1.20.1250.20">
    <property type="entry name" value="MFS general substrate transporter like domains"/>
    <property type="match status" value="1"/>
</dbReference>
<dbReference type="Proteomes" id="UP000243308">
    <property type="component" value="Unassembled WGS sequence"/>
</dbReference>
<dbReference type="GO" id="GO:0022857">
    <property type="term" value="F:transmembrane transporter activity"/>
    <property type="evidence" value="ECO:0007669"/>
    <property type="project" value="InterPro"/>
</dbReference>
<evidence type="ECO:0000256" key="6">
    <source>
        <dbReference type="SAM" id="MobiDB-lite"/>
    </source>
</evidence>
<dbReference type="OrthoDB" id="2130629at2759"/>
<feature type="transmembrane region" description="Helical" evidence="7">
    <location>
        <begin position="370"/>
        <end position="391"/>
    </location>
</feature>
<evidence type="ECO:0000313" key="10">
    <source>
        <dbReference type="Proteomes" id="UP000243308"/>
    </source>
</evidence>
<feature type="domain" description="Major facilitator superfamily (MFS) profile" evidence="8">
    <location>
        <begin position="23"/>
        <end position="474"/>
    </location>
</feature>
<feature type="transmembrane region" description="Helical" evidence="7">
    <location>
        <begin position="319"/>
        <end position="338"/>
    </location>
</feature>
<feature type="transmembrane region" description="Helical" evidence="7">
    <location>
        <begin position="411"/>
        <end position="431"/>
    </location>
</feature>
<organism evidence="9 10">
    <name type="scientific">Podila verticillata NRRL 6337</name>
    <dbReference type="NCBI Taxonomy" id="1069443"/>
    <lineage>
        <taxon>Eukaryota</taxon>
        <taxon>Fungi</taxon>
        <taxon>Fungi incertae sedis</taxon>
        <taxon>Mucoromycota</taxon>
        <taxon>Mortierellomycotina</taxon>
        <taxon>Mortierellomycetes</taxon>
        <taxon>Mortierellales</taxon>
        <taxon>Mortierellaceae</taxon>
        <taxon>Podila</taxon>
    </lineage>
</organism>
<dbReference type="InterPro" id="IPR001958">
    <property type="entry name" value="Tet-R_TetA/multi-R_MdtG-like"/>
</dbReference>
<dbReference type="PANTHER" id="PTHR42718:SF9">
    <property type="entry name" value="MAJOR FACILITATOR SUPERFAMILY MULTIDRUG TRANSPORTER MFSC"/>
    <property type="match status" value="1"/>
</dbReference>
<dbReference type="InterPro" id="IPR011701">
    <property type="entry name" value="MFS"/>
</dbReference>
<gene>
    <name evidence="9" type="ORF">MVEG_11815</name>
</gene>
<feature type="transmembrane region" description="Helical" evidence="7">
    <location>
        <begin position="345"/>
        <end position="364"/>
    </location>
</feature>
<dbReference type="GO" id="GO:0016020">
    <property type="term" value="C:membrane"/>
    <property type="evidence" value="ECO:0007669"/>
    <property type="project" value="UniProtKB-SubCell"/>
</dbReference>
<evidence type="ECO:0000256" key="1">
    <source>
        <dbReference type="ARBA" id="ARBA00004141"/>
    </source>
</evidence>
<dbReference type="Pfam" id="PF07690">
    <property type="entry name" value="MFS_1"/>
    <property type="match status" value="1"/>
</dbReference>
<dbReference type="AlphaFoldDB" id="A0A086TJP9"/>
<feature type="transmembrane region" description="Helical" evidence="7">
    <location>
        <begin position="178"/>
        <end position="199"/>
    </location>
</feature>
<dbReference type="InterPro" id="IPR036259">
    <property type="entry name" value="MFS_trans_sf"/>
</dbReference>
<evidence type="ECO:0000313" key="9">
    <source>
        <dbReference type="EMBL" id="KFH62176.1"/>
    </source>
</evidence>
<feature type="transmembrane region" description="Helical" evidence="7">
    <location>
        <begin position="278"/>
        <end position="299"/>
    </location>
</feature>
<evidence type="ECO:0000256" key="3">
    <source>
        <dbReference type="ARBA" id="ARBA00022692"/>
    </source>
</evidence>
<reference evidence="9 10" key="1">
    <citation type="submission" date="2011-02" db="EMBL/GenBank/DDBJ databases">
        <title>The Genome Sequence of Mortierella verticillata NRRL 6337.</title>
        <authorList>
            <consortium name="The Broad Institute Genome Sequencing Platform"/>
            <person name="Russ C."/>
            <person name="Cuomo C."/>
            <person name="Burger G."/>
            <person name="Gray M.W."/>
            <person name="Holland P.W.H."/>
            <person name="King N."/>
            <person name="Lang F.B.F."/>
            <person name="Roger A.J."/>
            <person name="Ruiz-Trillo I."/>
            <person name="Young S.K."/>
            <person name="Zeng Q."/>
            <person name="Gargeya S."/>
            <person name="Alvarado L."/>
            <person name="Berlin A."/>
            <person name="Chapman S.B."/>
            <person name="Chen Z."/>
            <person name="Freedman E."/>
            <person name="Gellesch M."/>
            <person name="Goldberg J."/>
            <person name="Griggs A."/>
            <person name="Gujja S."/>
            <person name="Heilman E."/>
            <person name="Heiman D."/>
            <person name="Howarth C."/>
            <person name="Mehta T."/>
            <person name="Neiman D."/>
            <person name="Pearson M."/>
            <person name="Roberts A."/>
            <person name="Saif S."/>
            <person name="Shea T."/>
            <person name="Shenoy N."/>
            <person name="Sisk P."/>
            <person name="Stolte C."/>
            <person name="Sykes S."/>
            <person name="White J."/>
            <person name="Yandava C."/>
            <person name="Haas B."/>
            <person name="Nusbaum C."/>
            <person name="Birren B."/>
        </authorList>
    </citation>
    <scope>NUCLEOTIDE SEQUENCE [LARGE SCALE GENOMIC DNA]</scope>
    <source>
        <strain evidence="9 10">NRRL 6337</strain>
    </source>
</reference>
<dbReference type="SUPFAM" id="SSF103473">
    <property type="entry name" value="MFS general substrate transporter"/>
    <property type="match status" value="1"/>
</dbReference>
<feature type="transmembrane region" description="Helical" evidence="7">
    <location>
        <begin position="58"/>
        <end position="77"/>
    </location>
</feature>
<accession>A0A086TJP9</accession>
<sequence length="500" mass="53513">MSHTSEKSSRPWHQQLTAYKGVLLAVVSMAQLLDILNVSSVTIVLPSVMRDVGFKFDQLQWVSSAYALAYGAFLLLGGRIGDLFGHRNIFLFGVIWFSIWSVVNGFAKTPVVMSIGRALQGMGAGFTVPSALAILTTTYPVGPERTKALGIFGGTAAFGSILGMLLGGILGSTIGWRWMFYITGIIGFALSILGFLAIPPTVETRIIDRRVDVAGITTFTAGVVTFIYYLSEGPSAGWGSAKTLAPFIVGLVLLAVFVIIQFKITYPIMPLHIWRSRRLVASCASAACMMAALNSHFFFTSLVFQNILGYTPLKTSLCYIPHGVGVVLTIGFISKVVVQRVRSKIIIAVGWVFLIASGVVWAQTKVTSSYWALPFPALLLNMAATSCIWFCCQMNSVADAADEDQGVVGAVYNVCLQVGAPIGIAIANIIADKHNKGIVAGPELMIGYRDAMYSFAAMAGLGLICTLLLNPNQDIVVGTSEDNDTESVASQGKDEVSTIG</sequence>
<feature type="transmembrane region" description="Helical" evidence="7">
    <location>
        <begin position="451"/>
        <end position="469"/>
    </location>
</feature>
<feature type="transmembrane region" description="Helical" evidence="7">
    <location>
        <begin position="148"/>
        <end position="172"/>
    </location>
</feature>
<name>A0A086TJP9_9FUNG</name>
<protein>
    <recommendedName>
        <fullName evidence="8">Major facilitator superfamily (MFS) profile domain-containing protein</fullName>
    </recommendedName>
</protein>
<evidence type="ECO:0000256" key="4">
    <source>
        <dbReference type="ARBA" id="ARBA00022989"/>
    </source>
</evidence>
<evidence type="ECO:0000259" key="8">
    <source>
        <dbReference type="PROSITE" id="PS50850"/>
    </source>
</evidence>
<feature type="transmembrane region" description="Helical" evidence="7">
    <location>
        <begin position="211"/>
        <end position="231"/>
    </location>
</feature>
<keyword evidence="3 7" id="KW-0812">Transmembrane</keyword>
<dbReference type="PROSITE" id="PS50850">
    <property type="entry name" value="MFS"/>
    <property type="match status" value="1"/>
</dbReference>
<keyword evidence="5 7" id="KW-0472">Membrane</keyword>